<accession>A2G025</accession>
<evidence type="ECO:0000256" key="4">
    <source>
        <dbReference type="ARBA" id="ARBA00022833"/>
    </source>
</evidence>
<evidence type="ECO:0000313" key="9">
    <source>
        <dbReference type="EMBL" id="EAX89497.1"/>
    </source>
</evidence>
<dbReference type="eggNOG" id="KOG3940">
    <property type="taxonomic scope" value="Eukaryota"/>
</dbReference>
<keyword evidence="3 5" id="KW-0863">Zinc-finger</keyword>
<gene>
    <name evidence="9" type="ORF">TVAG_324760</name>
</gene>
<dbReference type="EMBL" id="DS114195">
    <property type="protein sequence ID" value="EAX89497.1"/>
    <property type="molecule type" value="Genomic_DNA"/>
</dbReference>
<evidence type="ECO:0000256" key="2">
    <source>
        <dbReference type="ARBA" id="ARBA00022737"/>
    </source>
</evidence>
<keyword evidence="10" id="KW-1185">Reference proteome</keyword>
<dbReference type="VEuPathDB" id="TrichDB:TVAGG3_0081380"/>
<dbReference type="AlphaFoldDB" id="A2G025"/>
<dbReference type="KEGG" id="tva:4747168"/>
<dbReference type="InterPro" id="IPR049899">
    <property type="entry name" value="Znf_C2HC_C3H"/>
</dbReference>
<dbReference type="Proteomes" id="UP000001542">
    <property type="component" value="Unassembled WGS sequence"/>
</dbReference>
<evidence type="ECO:0000259" key="7">
    <source>
        <dbReference type="PROSITE" id="PS50105"/>
    </source>
</evidence>
<reference evidence="9" key="1">
    <citation type="submission" date="2006-10" db="EMBL/GenBank/DDBJ databases">
        <authorList>
            <person name="Amadeo P."/>
            <person name="Zhao Q."/>
            <person name="Wortman J."/>
            <person name="Fraser-Liggett C."/>
            <person name="Carlton J."/>
        </authorList>
    </citation>
    <scope>NUCLEOTIDE SEQUENCE</scope>
    <source>
        <strain evidence="9">G3</strain>
    </source>
</reference>
<dbReference type="SUPFAM" id="SSF47769">
    <property type="entry name" value="SAM/Pointed domain"/>
    <property type="match status" value="1"/>
</dbReference>
<keyword evidence="2" id="KW-0677">Repeat</keyword>
<dbReference type="OrthoDB" id="10255185at2759"/>
<name>A2G025_TRIV3</name>
<evidence type="ECO:0000256" key="3">
    <source>
        <dbReference type="ARBA" id="ARBA00022771"/>
    </source>
</evidence>
<proteinExistence type="predicted"/>
<evidence type="ECO:0000256" key="6">
    <source>
        <dbReference type="SAM" id="MobiDB-lite"/>
    </source>
</evidence>
<dbReference type="SMR" id="A2G025"/>
<dbReference type="RefSeq" id="XP_001302427.1">
    <property type="nucleotide sequence ID" value="XM_001302426.1"/>
</dbReference>
<dbReference type="InterPro" id="IPR001660">
    <property type="entry name" value="SAM"/>
</dbReference>
<evidence type="ECO:0000313" key="10">
    <source>
        <dbReference type="Proteomes" id="UP000001542"/>
    </source>
</evidence>
<evidence type="ECO:0000256" key="5">
    <source>
        <dbReference type="PROSITE-ProRule" id="PRU01371"/>
    </source>
</evidence>
<organism evidence="9 10">
    <name type="scientific">Trichomonas vaginalis (strain ATCC PRA-98 / G3)</name>
    <dbReference type="NCBI Taxonomy" id="412133"/>
    <lineage>
        <taxon>Eukaryota</taxon>
        <taxon>Metamonada</taxon>
        <taxon>Parabasalia</taxon>
        <taxon>Trichomonadida</taxon>
        <taxon>Trichomonadidae</taxon>
        <taxon>Trichomonas</taxon>
    </lineage>
</organism>
<protein>
    <submittedName>
        <fullName evidence="9">Zinc finger, C2H2 type family protein</fullName>
    </submittedName>
</protein>
<feature type="compositionally biased region" description="Low complexity" evidence="6">
    <location>
        <begin position="101"/>
        <end position="124"/>
    </location>
</feature>
<sequence>MKPSLWTPAEVACEVRQNGFDKFSRDFMQSGITGKDLYFVTDADLKKIGMTITQRSKFMTWVKSLPPYRVKSNPGGNKLHKCLEPRPDFDLPKTPASPKQSSQRTTTTFRTTDTRSSGTRASASRRVTPYNTNVSSYSSKVHTFAPPSDDFDIHELDFTPPPRVTTIPKPIRAMRGKGPKLNISEDGSTSDRQPCHYCGRKFAPDRLPVHERICAKTRKRRPFNASMHRVSGTEMRYVPRSSRAESKSNSRKYINGKPKYKIEHENLVAALRAARGMAAYESGKIKAMPKMPKMQDVPDGRVKCPVCGRKFGPEQAERHIPFCKRNAGIRPPARPVKRRY</sequence>
<feature type="compositionally biased region" description="Basic and acidic residues" evidence="6">
    <location>
        <begin position="81"/>
        <end position="91"/>
    </location>
</feature>
<keyword evidence="1" id="KW-0479">Metal-binding</keyword>
<dbReference type="PANTHER" id="PTHR13555">
    <property type="entry name" value="C2H2 ZINC FINGER CGI-62-RELATED"/>
    <property type="match status" value="1"/>
</dbReference>
<feature type="domain" description="C2HC/C3H-type" evidence="8">
    <location>
        <begin position="300"/>
        <end position="329"/>
    </location>
</feature>
<dbReference type="GO" id="GO:0008270">
    <property type="term" value="F:zinc ion binding"/>
    <property type="evidence" value="ECO:0007669"/>
    <property type="project" value="UniProtKB-KW"/>
</dbReference>
<keyword evidence="4" id="KW-0862">Zinc</keyword>
<dbReference type="VEuPathDB" id="TrichDB:TVAG_324760"/>
<dbReference type="PROSITE" id="PS52027">
    <property type="entry name" value="ZF_C2HC_C3H"/>
    <property type="match status" value="2"/>
</dbReference>
<reference evidence="9" key="2">
    <citation type="journal article" date="2007" name="Science">
        <title>Draft genome sequence of the sexually transmitted pathogen Trichomonas vaginalis.</title>
        <authorList>
            <person name="Carlton J.M."/>
            <person name="Hirt R.P."/>
            <person name="Silva J.C."/>
            <person name="Delcher A.L."/>
            <person name="Schatz M."/>
            <person name="Zhao Q."/>
            <person name="Wortman J.R."/>
            <person name="Bidwell S.L."/>
            <person name="Alsmark U.C.M."/>
            <person name="Besteiro S."/>
            <person name="Sicheritz-Ponten T."/>
            <person name="Noel C.J."/>
            <person name="Dacks J.B."/>
            <person name="Foster P.G."/>
            <person name="Simillion C."/>
            <person name="Van de Peer Y."/>
            <person name="Miranda-Saavedra D."/>
            <person name="Barton G.J."/>
            <person name="Westrop G.D."/>
            <person name="Mueller S."/>
            <person name="Dessi D."/>
            <person name="Fiori P.L."/>
            <person name="Ren Q."/>
            <person name="Paulsen I."/>
            <person name="Zhang H."/>
            <person name="Bastida-Corcuera F.D."/>
            <person name="Simoes-Barbosa A."/>
            <person name="Brown M.T."/>
            <person name="Hayes R.D."/>
            <person name="Mukherjee M."/>
            <person name="Okumura C.Y."/>
            <person name="Schneider R."/>
            <person name="Smith A.J."/>
            <person name="Vanacova S."/>
            <person name="Villalvazo M."/>
            <person name="Haas B.J."/>
            <person name="Pertea M."/>
            <person name="Feldblyum T.V."/>
            <person name="Utterback T.R."/>
            <person name="Shu C.L."/>
            <person name="Osoegawa K."/>
            <person name="de Jong P.J."/>
            <person name="Hrdy I."/>
            <person name="Horvathova L."/>
            <person name="Zubacova Z."/>
            <person name="Dolezal P."/>
            <person name="Malik S.B."/>
            <person name="Logsdon J.M. Jr."/>
            <person name="Henze K."/>
            <person name="Gupta A."/>
            <person name="Wang C.C."/>
            <person name="Dunne R.L."/>
            <person name="Upcroft J.A."/>
            <person name="Upcroft P."/>
            <person name="White O."/>
            <person name="Salzberg S.L."/>
            <person name="Tang P."/>
            <person name="Chiu C.-H."/>
            <person name="Lee Y.-S."/>
            <person name="Embley T.M."/>
            <person name="Coombs G.H."/>
            <person name="Mottram J.C."/>
            <person name="Tachezy J."/>
            <person name="Fraser-Liggett C.M."/>
            <person name="Johnson P.J."/>
        </authorList>
    </citation>
    <scope>NUCLEOTIDE SEQUENCE [LARGE SCALE GENOMIC DNA]</scope>
    <source>
        <strain evidence="9">G3</strain>
    </source>
</reference>
<dbReference type="PANTHER" id="PTHR13555:SF5">
    <property type="entry name" value="ZINC-FINGER OF A C2HC-TYPE"/>
    <property type="match status" value="1"/>
</dbReference>
<dbReference type="InterPro" id="IPR026319">
    <property type="entry name" value="ZC2HC1A/B-like"/>
</dbReference>
<evidence type="ECO:0000256" key="1">
    <source>
        <dbReference type="ARBA" id="ARBA00022723"/>
    </source>
</evidence>
<feature type="region of interest" description="Disordered" evidence="6">
    <location>
        <begin position="72"/>
        <end position="124"/>
    </location>
</feature>
<evidence type="ECO:0000259" key="8">
    <source>
        <dbReference type="PROSITE" id="PS52027"/>
    </source>
</evidence>
<dbReference type="Pfam" id="PF13913">
    <property type="entry name" value="zf-C2HC_2"/>
    <property type="match status" value="2"/>
</dbReference>
<feature type="domain" description="C2HC/C3H-type" evidence="8">
    <location>
        <begin position="191"/>
        <end position="220"/>
    </location>
</feature>
<dbReference type="InterPro" id="IPR013761">
    <property type="entry name" value="SAM/pointed_sf"/>
</dbReference>
<feature type="region of interest" description="Disordered" evidence="6">
    <location>
        <begin position="152"/>
        <end position="191"/>
    </location>
</feature>
<dbReference type="Gene3D" id="3.30.160.60">
    <property type="entry name" value="Classic Zinc Finger"/>
    <property type="match status" value="1"/>
</dbReference>
<dbReference type="PROSITE" id="PS50105">
    <property type="entry name" value="SAM_DOMAIN"/>
    <property type="match status" value="1"/>
</dbReference>
<feature type="domain" description="SAM" evidence="7">
    <location>
        <begin position="6"/>
        <end position="51"/>
    </location>
</feature>
<dbReference type="InParanoid" id="A2G025"/>
<dbReference type="Gene3D" id="1.10.150.50">
    <property type="entry name" value="Transcription Factor, Ets-1"/>
    <property type="match status" value="1"/>
</dbReference>